<organism evidence="1 2">
    <name type="scientific">Clostridium ragsdalei P11</name>
    <dbReference type="NCBI Taxonomy" id="1353534"/>
    <lineage>
        <taxon>Bacteria</taxon>
        <taxon>Bacillati</taxon>
        <taxon>Bacillota</taxon>
        <taxon>Clostridia</taxon>
        <taxon>Eubacteriales</taxon>
        <taxon>Clostridiaceae</taxon>
        <taxon>Clostridium</taxon>
    </lineage>
</organism>
<dbReference type="EMBL" id="LROS01000014">
    <property type="protein sequence ID" value="OBR94242.1"/>
    <property type="molecule type" value="Genomic_DNA"/>
</dbReference>
<dbReference type="Proteomes" id="UP000093954">
    <property type="component" value="Unassembled WGS sequence"/>
</dbReference>
<evidence type="ECO:0000313" key="2">
    <source>
        <dbReference type="Proteomes" id="UP000093954"/>
    </source>
</evidence>
<reference evidence="1 2" key="1">
    <citation type="journal article" date="2012" name="Front. Microbiol.">
        <title>Draft Genome Sequence of the Virulent Strain 01-B526 of the Fish Pathogen Aeromonas salmonicida.</title>
        <authorList>
            <person name="Charette S.J."/>
            <person name="Brochu F."/>
            <person name="Boyle B."/>
            <person name="Filion G."/>
            <person name="Tanaka K.H."/>
            <person name="Derome N."/>
        </authorList>
    </citation>
    <scope>NUCLEOTIDE SEQUENCE [LARGE SCALE GENOMIC DNA]</scope>
    <source>
        <strain evidence="1 2">P11</strain>
    </source>
</reference>
<dbReference type="RefSeq" id="WP_275507573.1">
    <property type="nucleotide sequence ID" value="NZ_LROS01000014.1"/>
</dbReference>
<dbReference type="PATRIC" id="fig|1353534.3.peg.1663"/>
<keyword evidence="2" id="KW-1185">Reference proteome</keyword>
<name>A0A1A6AW18_9CLOT</name>
<protein>
    <submittedName>
        <fullName evidence="1">Uncharacterized protein</fullName>
    </submittedName>
</protein>
<gene>
    <name evidence="1" type="ORF">CLRAG_16330</name>
</gene>
<comment type="caution">
    <text evidence="1">The sequence shown here is derived from an EMBL/GenBank/DDBJ whole genome shotgun (WGS) entry which is preliminary data.</text>
</comment>
<evidence type="ECO:0000313" key="1">
    <source>
        <dbReference type="EMBL" id="OBR94242.1"/>
    </source>
</evidence>
<dbReference type="AlphaFoldDB" id="A0A1A6AW18"/>
<accession>A0A1A6AW18</accession>
<sequence>MAKLQETKTPLVMNLQLFADTKPQQGDPPEQQNEAFMNKFYEN</sequence>
<proteinExistence type="predicted"/>